<comment type="domain">
    <text evidence="14">The last Arg residue of the ACP-binding site is essential for the weak association between ACP/AcpP and FabH.</text>
</comment>
<evidence type="ECO:0000256" key="3">
    <source>
        <dbReference type="ARBA" id="ARBA00022490"/>
    </source>
</evidence>
<dbReference type="Pfam" id="PF08541">
    <property type="entry name" value="ACP_syn_III_C"/>
    <property type="match status" value="1"/>
</dbReference>
<dbReference type="InterPro" id="IPR004655">
    <property type="entry name" value="FabH"/>
</dbReference>
<keyword evidence="9 14" id="KW-0012">Acyltransferase</keyword>
<organism evidence="17 18">
    <name type="scientific">Thermosyntropha lipolytica DSM 11003</name>
    <dbReference type="NCBI Taxonomy" id="1123382"/>
    <lineage>
        <taxon>Bacteria</taxon>
        <taxon>Bacillati</taxon>
        <taxon>Bacillota</taxon>
        <taxon>Clostridia</taxon>
        <taxon>Eubacteriales</taxon>
        <taxon>Syntrophomonadaceae</taxon>
        <taxon>Thermosyntropha</taxon>
    </lineage>
</organism>
<dbReference type="Gene3D" id="3.40.47.10">
    <property type="match status" value="1"/>
</dbReference>
<evidence type="ECO:0000256" key="8">
    <source>
        <dbReference type="ARBA" id="ARBA00023160"/>
    </source>
</evidence>
<dbReference type="HAMAP" id="MF_01815">
    <property type="entry name" value="FabH"/>
    <property type="match status" value="1"/>
</dbReference>
<comment type="subunit">
    <text evidence="14">Homodimer.</text>
</comment>
<dbReference type="STRING" id="1123382.SAMN02745221_00074"/>
<protein>
    <recommendedName>
        <fullName evidence="14">Beta-ketoacyl-[acyl-carrier-protein] synthase III</fullName>
        <shortName evidence="14">Beta-ketoacyl-ACP synthase III</shortName>
        <shortName evidence="14">KAS III</shortName>
        <ecNumber evidence="14">2.3.1.180</ecNumber>
    </recommendedName>
    <alternativeName>
        <fullName evidence="14">3-oxoacyl-[acyl-carrier-protein] synthase 3</fullName>
    </alternativeName>
    <alternativeName>
        <fullName evidence="14">3-oxoacyl-[acyl-carrier-protein] synthase III</fullName>
    </alternativeName>
</protein>
<proteinExistence type="inferred from homology"/>
<reference evidence="18" key="1">
    <citation type="submission" date="2016-11" db="EMBL/GenBank/DDBJ databases">
        <authorList>
            <person name="Varghese N."/>
            <person name="Submissions S."/>
        </authorList>
    </citation>
    <scope>NUCLEOTIDE SEQUENCE [LARGE SCALE GENOMIC DNA]</scope>
    <source>
        <strain evidence="18">DSM 11003</strain>
    </source>
</reference>
<keyword evidence="18" id="KW-1185">Reference proteome</keyword>
<comment type="pathway">
    <text evidence="1 14">Lipid metabolism; fatty acid biosynthesis.</text>
</comment>
<dbReference type="GO" id="GO:0004315">
    <property type="term" value="F:3-oxoacyl-[acyl-carrier-protein] synthase activity"/>
    <property type="evidence" value="ECO:0007669"/>
    <property type="project" value="InterPro"/>
</dbReference>
<keyword evidence="6 14" id="KW-0276">Fatty acid metabolism</keyword>
<accession>A0A1M5JE37</accession>
<feature type="region of interest" description="ACP-binding" evidence="14">
    <location>
        <begin position="253"/>
        <end position="257"/>
    </location>
</feature>
<evidence type="ECO:0000256" key="9">
    <source>
        <dbReference type="ARBA" id="ARBA00023315"/>
    </source>
</evidence>
<dbReference type="UniPathway" id="UPA00094"/>
<evidence type="ECO:0000256" key="4">
    <source>
        <dbReference type="ARBA" id="ARBA00022516"/>
    </source>
</evidence>
<dbReference type="NCBIfam" id="NF006829">
    <property type="entry name" value="PRK09352.1"/>
    <property type="match status" value="1"/>
</dbReference>
<feature type="active site" evidence="14">
    <location>
        <position position="282"/>
    </location>
</feature>
<name>A0A1M5JE37_9FIRM</name>
<dbReference type="InterPro" id="IPR016039">
    <property type="entry name" value="Thiolase-like"/>
</dbReference>
<evidence type="ECO:0000256" key="7">
    <source>
        <dbReference type="ARBA" id="ARBA00023098"/>
    </source>
</evidence>
<feature type="domain" description="Beta-ketoacyl-[acyl-carrier-protein] synthase III N-terminal" evidence="16">
    <location>
        <begin position="106"/>
        <end position="184"/>
    </location>
</feature>
<evidence type="ECO:0000259" key="16">
    <source>
        <dbReference type="Pfam" id="PF08545"/>
    </source>
</evidence>
<comment type="subcellular location">
    <subcellularLocation>
        <location evidence="14">Cytoplasm</location>
    </subcellularLocation>
</comment>
<evidence type="ECO:0000256" key="12">
    <source>
        <dbReference type="ARBA" id="ARBA00052467"/>
    </source>
</evidence>
<dbReference type="InterPro" id="IPR013747">
    <property type="entry name" value="ACP_syn_III_C"/>
</dbReference>
<dbReference type="InterPro" id="IPR013751">
    <property type="entry name" value="ACP_syn_III_N"/>
</dbReference>
<evidence type="ECO:0000256" key="1">
    <source>
        <dbReference type="ARBA" id="ARBA00005194"/>
    </source>
</evidence>
<evidence type="ECO:0000256" key="6">
    <source>
        <dbReference type="ARBA" id="ARBA00022832"/>
    </source>
</evidence>
<keyword evidence="5 14" id="KW-0808">Transferase</keyword>
<comment type="catalytic activity">
    <reaction evidence="10">
        <text>malonyl-[ACP] + acetyl-CoA + H(+) = 3-oxobutanoyl-[ACP] + CO2 + CoA</text>
        <dbReference type="Rhea" id="RHEA:12080"/>
        <dbReference type="Rhea" id="RHEA-COMP:9623"/>
        <dbReference type="Rhea" id="RHEA-COMP:9625"/>
        <dbReference type="ChEBI" id="CHEBI:15378"/>
        <dbReference type="ChEBI" id="CHEBI:16526"/>
        <dbReference type="ChEBI" id="CHEBI:57287"/>
        <dbReference type="ChEBI" id="CHEBI:57288"/>
        <dbReference type="ChEBI" id="CHEBI:78449"/>
        <dbReference type="ChEBI" id="CHEBI:78450"/>
        <dbReference type="EC" id="2.3.1.180"/>
    </reaction>
    <physiologicalReaction direction="left-to-right" evidence="10">
        <dbReference type="Rhea" id="RHEA:12081"/>
    </physiologicalReaction>
</comment>
<comment type="catalytic activity">
    <reaction evidence="11">
        <text>(2S)-2-methylbutanoyl-CoA + malonyl-[ACP] + H(+) = (4S)-4-methyl-3-oxohexanoyl-[ACP] + CO2 + CoA</text>
        <dbReference type="Rhea" id="RHEA:42276"/>
        <dbReference type="Rhea" id="RHEA-COMP:9623"/>
        <dbReference type="Rhea" id="RHEA-COMP:17148"/>
        <dbReference type="ChEBI" id="CHEBI:15378"/>
        <dbReference type="ChEBI" id="CHEBI:16526"/>
        <dbReference type="ChEBI" id="CHEBI:57287"/>
        <dbReference type="ChEBI" id="CHEBI:78449"/>
        <dbReference type="ChEBI" id="CHEBI:88166"/>
        <dbReference type="ChEBI" id="CHEBI:167462"/>
        <dbReference type="EC" id="2.3.1.300"/>
    </reaction>
    <physiologicalReaction direction="left-to-right" evidence="11">
        <dbReference type="Rhea" id="RHEA:42277"/>
    </physiologicalReaction>
</comment>
<dbReference type="SUPFAM" id="SSF53901">
    <property type="entry name" value="Thiolase-like"/>
    <property type="match status" value="1"/>
</dbReference>
<keyword evidence="3 14" id="KW-0963">Cytoplasm</keyword>
<evidence type="ECO:0000256" key="11">
    <source>
        <dbReference type="ARBA" id="ARBA00052407"/>
    </source>
</evidence>
<dbReference type="EMBL" id="FQWY01000002">
    <property type="protein sequence ID" value="SHG38625.1"/>
    <property type="molecule type" value="Genomic_DNA"/>
</dbReference>
<dbReference type="CDD" id="cd00830">
    <property type="entry name" value="KAS_III"/>
    <property type="match status" value="1"/>
</dbReference>
<feature type="domain" description="Beta-ketoacyl-[acyl-carrier-protein] synthase III C-terminal" evidence="15">
    <location>
        <begin position="238"/>
        <end position="325"/>
    </location>
</feature>
<feature type="active site" evidence="14">
    <location>
        <position position="252"/>
    </location>
</feature>
<keyword evidence="4 14" id="KW-0444">Lipid biosynthesis</keyword>
<keyword evidence="14" id="KW-0511">Multifunctional enzyme</keyword>
<dbReference type="RefSeq" id="WP_073088825.1">
    <property type="nucleotide sequence ID" value="NZ_FQWY01000002.1"/>
</dbReference>
<dbReference type="GO" id="GO:0033818">
    <property type="term" value="F:beta-ketoacyl-acyl-carrier-protein synthase III activity"/>
    <property type="evidence" value="ECO:0007669"/>
    <property type="project" value="UniProtKB-UniRule"/>
</dbReference>
<comment type="function">
    <text evidence="14">Catalyzes the condensation reaction of fatty acid synthesis by the addition to an acyl acceptor of two carbons from malonyl-ACP. Catalyzes the first condensation reaction which initiates fatty acid synthesis and may therefore play a role in governing the total rate of fatty acid production. Possesses both acetoacetyl-ACP synthase and acetyl transacylase activities. Its substrate specificity determines the biosynthesis of branched-chain and/or straight-chain of fatty acids.</text>
</comment>
<evidence type="ECO:0000256" key="13">
    <source>
        <dbReference type="ARBA" id="ARBA00052985"/>
    </source>
</evidence>
<dbReference type="NCBIfam" id="TIGR00747">
    <property type="entry name" value="fabH"/>
    <property type="match status" value="1"/>
</dbReference>
<keyword evidence="7 14" id="KW-0443">Lipid metabolism</keyword>
<dbReference type="OrthoDB" id="9815506at2"/>
<dbReference type="GO" id="GO:0044550">
    <property type="term" value="P:secondary metabolite biosynthetic process"/>
    <property type="evidence" value="ECO:0007669"/>
    <property type="project" value="TreeGrafter"/>
</dbReference>
<dbReference type="GO" id="GO:0005737">
    <property type="term" value="C:cytoplasm"/>
    <property type="evidence" value="ECO:0007669"/>
    <property type="project" value="UniProtKB-SubCell"/>
</dbReference>
<evidence type="ECO:0000313" key="18">
    <source>
        <dbReference type="Proteomes" id="UP000242329"/>
    </source>
</evidence>
<evidence type="ECO:0000256" key="10">
    <source>
        <dbReference type="ARBA" id="ARBA00051096"/>
    </source>
</evidence>
<dbReference type="Proteomes" id="UP000242329">
    <property type="component" value="Unassembled WGS sequence"/>
</dbReference>
<evidence type="ECO:0000256" key="14">
    <source>
        <dbReference type="HAMAP-Rule" id="MF_01815"/>
    </source>
</evidence>
<feature type="active site" evidence="14">
    <location>
        <position position="112"/>
    </location>
</feature>
<keyword evidence="8 14" id="KW-0275">Fatty acid biosynthesis</keyword>
<dbReference type="GO" id="GO:0006633">
    <property type="term" value="P:fatty acid biosynthetic process"/>
    <property type="evidence" value="ECO:0007669"/>
    <property type="project" value="UniProtKB-UniRule"/>
</dbReference>
<gene>
    <name evidence="14" type="primary">fabH</name>
    <name evidence="17" type="ORF">SAMN02745221_00074</name>
</gene>
<dbReference type="FunFam" id="3.40.47.10:FF:000004">
    <property type="entry name" value="3-oxoacyl-[acyl-carrier-protein] synthase 3"/>
    <property type="match status" value="1"/>
</dbReference>
<comment type="similarity">
    <text evidence="2 14">Belongs to the thiolase-like superfamily. FabH family.</text>
</comment>
<evidence type="ECO:0000313" key="17">
    <source>
        <dbReference type="EMBL" id="SHG38625.1"/>
    </source>
</evidence>
<dbReference type="PANTHER" id="PTHR34069:SF2">
    <property type="entry name" value="BETA-KETOACYL-[ACYL-CARRIER-PROTEIN] SYNTHASE III"/>
    <property type="match status" value="1"/>
</dbReference>
<dbReference type="EC" id="2.3.1.180" evidence="14"/>
<evidence type="ECO:0000256" key="2">
    <source>
        <dbReference type="ARBA" id="ARBA00008642"/>
    </source>
</evidence>
<dbReference type="AlphaFoldDB" id="A0A1M5JE37"/>
<evidence type="ECO:0000256" key="5">
    <source>
        <dbReference type="ARBA" id="ARBA00022679"/>
    </source>
</evidence>
<comment type="catalytic activity">
    <reaction evidence="12">
        <text>2-methylpropanoyl-CoA + malonyl-[ACP] + H(+) = 4-methyl-3-oxopentanoyl-[ACP] + CO2 + CoA</text>
        <dbReference type="Rhea" id="RHEA:42268"/>
        <dbReference type="Rhea" id="RHEA-COMP:9623"/>
        <dbReference type="Rhea" id="RHEA-COMP:9940"/>
        <dbReference type="ChEBI" id="CHEBI:15378"/>
        <dbReference type="ChEBI" id="CHEBI:16526"/>
        <dbReference type="ChEBI" id="CHEBI:57287"/>
        <dbReference type="ChEBI" id="CHEBI:57338"/>
        <dbReference type="ChEBI" id="CHEBI:78449"/>
        <dbReference type="ChEBI" id="CHEBI:78820"/>
        <dbReference type="EC" id="2.3.1.300"/>
    </reaction>
    <physiologicalReaction direction="left-to-right" evidence="12">
        <dbReference type="Rhea" id="RHEA:42269"/>
    </physiologicalReaction>
</comment>
<comment type="catalytic activity">
    <reaction evidence="13">
        <text>3-methylbutanoyl-CoA + malonyl-[ACP] + H(+) = 5-methyl-3-oxohexanoyl-[ACP] + CO2 + CoA</text>
        <dbReference type="Rhea" id="RHEA:42272"/>
        <dbReference type="Rhea" id="RHEA-COMP:9623"/>
        <dbReference type="Rhea" id="RHEA-COMP:9941"/>
        <dbReference type="ChEBI" id="CHEBI:15378"/>
        <dbReference type="ChEBI" id="CHEBI:16526"/>
        <dbReference type="ChEBI" id="CHEBI:57287"/>
        <dbReference type="ChEBI" id="CHEBI:57345"/>
        <dbReference type="ChEBI" id="CHEBI:78449"/>
        <dbReference type="ChEBI" id="CHEBI:78822"/>
        <dbReference type="EC" id="2.3.1.300"/>
    </reaction>
    <physiologicalReaction direction="left-to-right" evidence="13">
        <dbReference type="Rhea" id="RHEA:42273"/>
    </physiologicalReaction>
</comment>
<sequence length="328" mass="35123">MKVKILGLGHALPDKILSNKDLEMMVDTSDEWIKERTGISERRIGEKDITTSDLCEKAAHHALLKAGVKPEELGLIVVATVTPDMLFPSTSCIVQDKLGAYNAAAFDLGAGCTGFVYALSMAEKFLLASTHKYALVIGADMLSRITDYTDRSTCILFGDGAGAAVLGKEEGECGIIATYLGADGGGAGLLYMPAGGAKLPPSEETVKNRLHYIKMNGNEVFRFATRIMGTVSDKLIKMAGITYEEIDYFVPHQANIRIIQTAMKKMDIGEEKTIINLERLGNMSAASVPVAMSEADEAGKFKEGDLILTVAFGAGLTFGGALIKWGRG</sequence>
<dbReference type="Pfam" id="PF08545">
    <property type="entry name" value="ACP_syn_III"/>
    <property type="match status" value="1"/>
</dbReference>
<evidence type="ECO:0000259" key="15">
    <source>
        <dbReference type="Pfam" id="PF08541"/>
    </source>
</evidence>
<dbReference type="PANTHER" id="PTHR34069">
    <property type="entry name" value="3-OXOACYL-[ACYL-CARRIER-PROTEIN] SYNTHASE 3"/>
    <property type="match status" value="1"/>
</dbReference>